<accession>Q1IW80</accession>
<dbReference type="Proteomes" id="UP000002431">
    <property type="component" value="Chromosome"/>
</dbReference>
<dbReference type="STRING" id="319795.Dgeo_2210"/>
<dbReference type="AlphaFoldDB" id="Q1IW80"/>
<dbReference type="EMBL" id="CP000359">
    <property type="protein sequence ID" value="ABF46504.1"/>
    <property type="molecule type" value="Genomic_DNA"/>
</dbReference>
<dbReference type="HOGENOM" id="CLU_1198208_0_0_0"/>
<dbReference type="KEGG" id="dge:Dgeo_2210"/>
<name>Q1IW80_DEIGD</name>
<protein>
    <submittedName>
        <fullName evidence="1">2'-5' phosphodiesterase of 2H superfamily</fullName>
    </submittedName>
</protein>
<evidence type="ECO:0000313" key="1">
    <source>
        <dbReference type="EMBL" id="ABF46504.1"/>
    </source>
</evidence>
<dbReference type="Gene3D" id="3.90.1140.10">
    <property type="entry name" value="Cyclic phosphodiesterase"/>
    <property type="match status" value="1"/>
</dbReference>
<organism evidence="1 2">
    <name type="scientific">Deinococcus geothermalis (strain DSM 11300 / CIP 105573 / AG-3a)</name>
    <dbReference type="NCBI Taxonomy" id="319795"/>
    <lineage>
        <taxon>Bacteria</taxon>
        <taxon>Thermotogati</taxon>
        <taxon>Deinococcota</taxon>
        <taxon>Deinococci</taxon>
        <taxon>Deinococcales</taxon>
        <taxon>Deinococcaceae</taxon>
        <taxon>Deinococcus</taxon>
    </lineage>
</organism>
<keyword evidence="2" id="KW-1185">Reference proteome</keyword>
<evidence type="ECO:0000313" key="2">
    <source>
        <dbReference type="Proteomes" id="UP000002431"/>
    </source>
</evidence>
<sequence>MTDPRQGTRFGVYLCPPAGDPYYALGSKLLGFDVRAGRAVALPDFLRPEWQADAGPYGLHLTVVEGFYTNPAWWPEIEAEVRACLACLLPDTVLTLTAGRVEAWDNGETWVHRLNANEPLLVLHTLLLARLARFVTASPFEAPVVAGKYAQPFEQARLRLLHTPRGLDSWKPHFTLVQPYGGADPEGLRACLTALTSPHHVQTYRSVALFEKREGEVRWRVRADFSLAPPQTA</sequence>
<dbReference type="RefSeq" id="WP_011531325.1">
    <property type="nucleotide sequence ID" value="NC_008025.1"/>
</dbReference>
<gene>
    <name evidence="1" type="ordered locus">Dgeo_2210</name>
</gene>
<proteinExistence type="predicted"/>
<reference evidence="1" key="1">
    <citation type="submission" date="2006-04" db="EMBL/GenBank/DDBJ databases">
        <title>Complete sequence of chromosome of Deinococcus geothermalis DSM 11300.</title>
        <authorList>
            <consortium name="US DOE Joint Genome Institute"/>
            <person name="Copeland A."/>
            <person name="Lucas S."/>
            <person name="Lapidus A."/>
            <person name="Barry K."/>
            <person name="Detter J.C."/>
            <person name="Glavina del Rio T."/>
            <person name="Hammon N."/>
            <person name="Israni S."/>
            <person name="Dalin E."/>
            <person name="Tice H."/>
            <person name="Pitluck S."/>
            <person name="Brettin T."/>
            <person name="Bruce D."/>
            <person name="Han C."/>
            <person name="Tapia R."/>
            <person name="Saunders E."/>
            <person name="Gilna P."/>
            <person name="Schmutz J."/>
            <person name="Larimer F."/>
            <person name="Land M."/>
            <person name="Hauser L."/>
            <person name="Kyrpides N."/>
            <person name="Kim E."/>
            <person name="Daly M.J."/>
            <person name="Fredrickson J.K."/>
            <person name="Makarova K.S."/>
            <person name="Gaidamakova E.K."/>
            <person name="Zhai M."/>
            <person name="Richardson P."/>
        </authorList>
    </citation>
    <scope>NUCLEOTIDE SEQUENCE</scope>
    <source>
        <strain evidence="1">DSM 11300</strain>
    </source>
</reference>